<dbReference type="InterPro" id="IPR000998">
    <property type="entry name" value="MAM_dom"/>
</dbReference>
<dbReference type="AlphaFoldDB" id="A0A8X6QMJ0"/>
<feature type="domain" description="MAM" evidence="1">
    <location>
        <begin position="1"/>
        <end position="127"/>
    </location>
</feature>
<evidence type="ECO:0000259" key="1">
    <source>
        <dbReference type="PROSITE" id="PS50060"/>
    </source>
</evidence>
<dbReference type="Gene3D" id="2.60.120.200">
    <property type="match status" value="1"/>
</dbReference>
<feature type="non-terminal residue" evidence="2">
    <location>
        <position position="1"/>
    </location>
</feature>
<dbReference type="OrthoDB" id="6462594at2759"/>
<protein>
    <submittedName>
        <fullName evidence="2">MAM and LDL-receptor class A domain-containing protein 2</fullName>
    </submittedName>
</protein>
<gene>
    <name evidence="2" type="primary">MLRP2_17</name>
    <name evidence="2" type="ORF">NPIL_684831</name>
</gene>
<evidence type="ECO:0000313" key="3">
    <source>
        <dbReference type="Proteomes" id="UP000887013"/>
    </source>
</evidence>
<dbReference type="PROSITE" id="PS50060">
    <property type="entry name" value="MAM_2"/>
    <property type="match status" value="1"/>
</dbReference>
<dbReference type="Proteomes" id="UP000887013">
    <property type="component" value="Unassembled WGS sequence"/>
</dbReference>
<accession>A0A8X6QMJ0</accession>
<dbReference type="EMBL" id="BMAW01034311">
    <property type="protein sequence ID" value="GFU34717.1"/>
    <property type="molecule type" value="Genomic_DNA"/>
</dbReference>
<organism evidence="2 3">
    <name type="scientific">Nephila pilipes</name>
    <name type="common">Giant wood spider</name>
    <name type="synonym">Nephila maculata</name>
    <dbReference type="NCBI Taxonomy" id="299642"/>
    <lineage>
        <taxon>Eukaryota</taxon>
        <taxon>Metazoa</taxon>
        <taxon>Ecdysozoa</taxon>
        <taxon>Arthropoda</taxon>
        <taxon>Chelicerata</taxon>
        <taxon>Arachnida</taxon>
        <taxon>Araneae</taxon>
        <taxon>Araneomorphae</taxon>
        <taxon>Entelegynae</taxon>
        <taxon>Araneoidea</taxon>
        <taxon>Nephilidae</taxon>
        <taxon>Nephila</taxon>
    </lineage>
</organism>
<reference evidence="2" key="1">
    <citation type="submission" date="2020-08" db="EMBL/GenBank/DDBJ databases">
        <title>Multicomponent nature underlies the extraordinary mechanical properties of spider dragline silk.</title>
        <authorList>
            <person name="Kono N."/>
            <person name="Nakamura H."/>
            <person name="Mori M."/>
            <person name="Yoshida Y."/>
            <person name="Ohtoshi R."/>
            <person name="Malay A.D."/>
            <person name="Moran D.A.P."/>
            <person name="Tomita M."/>
            <person name="Numata K."/>
            <person name="Arakawa K."/>
        </authorList>
    </citation>
    <scope>NUCLEOTIDE SEQUENCE</scope>
</reference>
<dbReference type="Pfam" id="PF00629">
    <property type="entry name" value="MAM"/>
    <property type="match status" value="1"/>
</dbReference>
<comment type="caution">
    <text evidence="2">The sequence shown here is derived from an EMBL/GenBank/DDBJ whole genome shotgun (WGS) entry which is preliminary data.</text>
</comment>
<keyword evidence="3" id="KW-1185">Reference proteome</keyword>
<dbReference type="InterPro" id="IPR013320">
    <property type="entry name" value="ConA-like_dom_sf"/>
</dbReference>
<evidence type="ECO:0000313" key="2">
    <source>
        <dbReference type="EMBL" id="GFU34717.1"/>
    </source>
</evidence>
<dbReference type="SUPFAM" id="SSF49899">
    <property type="entry name" value="Concanavalin A-like lectins/glucanases"/>
    <property type="match status" value="1"/>
</dbReference>
<dbReference type="GO" id="GO:0016020">
    <property type="term" value="C:membrane"/>
    <property type="evidence" value="ECO:0007669"/>
    <property type="project" value="InterPro"/>
</dbReference>
<name>A0A8X6QMJ0_NEPPI</name>
<sequence>VQRADVEKDLLKDDFDWIRHIGEDYFGPPKDHSLGSPQGFYLLLDTRYSTQGQKAIYVSERLRTSSGVCLKMWYCAPSYKNGASLIVFSSGDFKTADQIKLIRDVTNEVWTQTLVTVIPPMTSDSPFMDFWVRV</sequence>
<proteinExistence type="predicted"/>